<organism evidence="1 2">
    <name type="scientific">Taxus chinensis</name>
    <name type="common">Chinese yew</name>
    <name type="synonym">Taxus wallichiana var. chinensis</name>
    <dbReference type="NCBI Taxonomy" id="29808"/>
    <lineage>
        <taxon>Eukaryota</taxon>
        <taxon>Viridiplantae</taxon>
        <taxon>Streptophyta</taxon>
        <taxon>Embryophyta</taxon>
        <taxon>Tracheophyta</taxon>
        <taxon>Spermatophyta</taxon>
        <taxon>Pinopsida</taxon>
        <taxon>Pinidae</taxon>
        <taxon>Conifers II</taxon>
        <taxon>Cupressales</taxon>
        <taxon>Taxaceae</taxon>
        <taxon>Taxus</taxon>
    </lineage>
</organism>
<protein>
    <submittedName>
        <fullName evidence="1">Uncharacterized protein</fullName>
    </submittedName>
</protein>
<reference evidence="1 2" key="1">
    <citation type="journal article" date="2021" name="Nat. Plants">
        <title>The Taxus genome provides insights into paclitaxel biosynthesis.</title>
        <authorList>
            <person name="Xiong X."/>
            <person name="Gou J."/>
            <person name="Liao Q."/>
            <person name="Li Y."/>
            <person name="Zhou Q."/>
            <person name="Bi G."/>
            <person name="Li C."/>
            <person name="Du R."/>
            <person name="Wang X."/>
            <person name="Sun T."/>
            <person name="Guo L."/>
            <person name="Liang H."/>
            <person name="Lu P."/>
            <person name="Wu Y."/>
            <person name="Zhang Z."/>
            <person name="Ro D.K."/>
            <person name="Shang Y."/>
            <person name="Huang S."/>
            <person name="Yan J."/>
        </authorList>
    </citation>
    <scope>NUCLEOTIDE SEQUENCE [LARGE SCALE GENOMIC DNA]</scope>
    <source>
        <strain evidence="1">Ta-2019</strain>
    </source>
</reference>
<accession>A0AA38C4Z6</accession>
<dbReference type="PANTHER" id="PTHR33098">
    <property type="entry name" value="COTTON FIBER (DUF761)"/>
    <property type="match status" value="1"/>
</dbReference>
<dbReference type="Pfam" id="PF05553">
    <property type="entry name" value="DUF761"/>
    <property type="match status" value="2"/>
</dbReference>
<dbReference type="PANTHER" id="PTHR33098:SF53">
    <property type="entry name" value="OS05G0540900 PROTEIN"/>
    <property type="match status" value="1"/>
</dbReference>
<comment type="caution">
    <text evidence="1">The sequence shown here is derived from an EMBL/GenBank/DDBJ whole genome shotgun (WGS) entry which is preliminary data.</text>
</comment>
<dbReference type="OMA" id="QCPSANQ"/>
<sequence length="117" mass="13273">MKSSGMAAPQKNNKNGLAEDYYVDEAAESFIRSFRQDLRIQRLKSLASNCISPLKSNGNTKDKFGGSSRLKLVGENGNIDTDIDVDKSAEEFIGRFNRNLKMERIESFKRYNEMLGR</sequence>
<proteinExistence type="predicted"/>
<dbReference type="Proteomes" id="UP000824469">
    <property type="component" value="Unassembled WGS sequence"/>
</dbReference>
<dbReference type="AlphaFoldDB" id="A0AA38C4Z6"/>
<dbReference type="EMBL" id="JAHRHJ020000699">
    <property type="protein sequence ID" value="KAH9293807.1"/>
    <property type="molecule type" value="Genomic_DNA"/>
</dbReference>
<keyword evidence="2" id="KW-1185">Reference proteome</keyword>
<evidence type="ECO:0000313" key="2">
    <source>
        <dbReference type="Proteomes" id="UP000824469"/>
    </source>
</evidence>
<name>A0AA38C4Z6_TAXCH</name>
<evidence type="ECO:0000313" key="1">
    <source>
        <dbReference type="EMBL" id="KAH9293807.1"/>
    </source>
</evidence>
<gene>
    <name evidence="1" type="ORF">KI387_040990</name>
</gene>
<feature type="non-terminal residue" evidence="1">
    <location>
        <position position="117"/>
    </location>
</feature>
<dbReference type="InterPro" id="IPR008480">
    <property type="entry name" value="DUF761_pln"/>
</dbReference>